<evidence type="ECO:0000256" key="4">
    <source>
        <dbReference type="ARBA" id="ARBA00038355"/>
    </source>
</evidence>
<feature type="region of interest" description="Disordered" evidence="5">
    <location>
        <begin position="93"/>
        <end position="125"/>
    </location>
</feature>
<reference evidence="7" key="2">
    <citation type="submission" date="2010-05" db="EMBL/GenBank/DDBJ databases">
        <authorList>
            <person name="Almeida L.G."/>
            <person name="Nicolas M.F."/>
            <person name="Souza R.C."/>
            <person name="Vasconcelos A.T.R."/>
        </authorList>
    </citation>
    <scope>NUCLEOTIDE SEQUENCE</scope>
</reference>
<evidence type="ECO:0000313" key="8">
    <source>
        <dbReference type="EnsemblMetazoa" id="ADAC002577-PA"/>
    </source>
</evidence>
<dbReference type="eggNOG" id="KOG1605">
    <property type="taxonomic scope" value="Eukaryota"/>
</dbReference>
<dbReference type="Gene3D" id="3.40.50.1000">
    <property type="entry name" value="HAD superfamily/HAD-like"/>
    <property type="match status" value="1"/>
</dbReference>
<evidence type="ECO:0000256" key="5">
    <source>
        <dbReference type="SAM" id="MobiDB-lite"/>
    </source>
</evidence>
<dbReference type="FunFam" id="3.40.50.1000:FF:000015">
    <property type="entry name" value="CTD small phosphatase-like protein 2"/>
    <property type="match status" value="1"/>
</dbReference>
<dbReference type="PANTHER" id="PTHR12210">
    <property type="entry name" value="DULLARD PROTEIN PHOSPHATASE"/>
    <property type="match status" value="1"/>
</dbReference>
<dbReference type="Proteomes" id="UP000000673">
    <property type="component" value="Unassembled WGS sequence"/>
</dbReference>
<feature type="region of interest" description="Disordered" evidence="5">
    <location>
        <begin position="543"/>
        <end position="568"/>
    </location>
</feature>
<dbReference type="SMART" id="SM00577">
    <property type="entry name" value="CPDc"/>
    <property type="match status" value="1"/>
</dbReference>
<reference evidence="7" key="3">
    <citation type="journal article" date="2013" name="Nucleic Acids Res.">
        <title>The genome of Anopheles darlingi, the main neotropical malaria vector.</title>
        <authorList>
            <person name="Marinotti O."/>
            <person name="Cerqueira G.C."/>
            <person name="de Almeida L.G."/>
            <person name="Ferro M.I."/>
            <person name="Loreto E.L."/>
            <person name="Zaha A."/>
            <person name="Teixeira S.M."/>
            <person name="Wespiser A.R."/>
            <person name="Almeida E Silva A."/>
            <person name="Schlindwein A.D."/>
            <person name="Pacheco A.C."/>
            <person name="Silva A.L."/>
            <person name="Graveley B.R."/>
            <person name="Walenz B.P."/>
            <person name="Lima Bde A."/>
            <person name="Ribeiro C.A."/>
            <person name="Nunes-Silva C.G."/>
            <person name="de Carvalho C.R."/>
            <person name="Soares C.M."/>
            <person name="de Menezes C.B."/>
            <person name="Matiolli C."/>
            <person name="Caffrey D."/>
            <person name="Araujo D.A."/>
            <person name="de Oliveira D.M."/>
            <person name="Golenbock D."/>
            <person name="Grisard E.C."/>
            <person name="Fantinatti-Garboggini F."/>
            <person name="de Carvalho F.M."/>
            <person name="Barcellos F.G."/>
            <person name="Prosdocimi F."/>
            <person name="May G."/>
            <person name="Azevedo Junior G.M."/>
            <person name="Guimaraes G.M."/>
            <person name="Goldman G.H."/>
            <person name="Padilha I.Q."/>
            <person name="Batista Jda S."/>
            <person name="Ferro J.A."/>
            <person name="Ribeiro J.M."/>
            <person name="Fietto J.L."/>
            <person name="Dabbas K.M."/>
            <person name="Cerdeira L."/>
            <person name="Agnez-Lima L.F."/>
            <person name="Brocchi M."/>
            <person name="de Carvalho M.O."/>
            <person name="Teixeira Mde M."/>
            <person name="Diniz Maia Mde M."/>
            <person name="Goldman M.H."/>
            <person name="Cruz Schneider M.P."/>
            <person name="Felipe M.S."/>
            <person name="Hungria M."/>
            <person name="Nicolas M.F."/>
            <person name="Pereira M."/>
            <person name="Montes M.A."/>
            <person name="Cantao M.E."/>
            <person name="Vincentz M."/>
            <person name="Rafael M.S."/>
            <person name="Silverman N."/>
            <person name="Stoco P.H."/>
            <person name="Souza R.C."/>
            <person name="Vicentini R."/>
            <person name="Gazzinelli R.T."/>
            <person name="Neves Rde O."/>
            <person name="Silva R."/>
            <person name="Astolfi-Filho S."/>
            <person name="Maciel T.E."/>
            <person name="Urmenyi T.P."/>
            <person name="Tadei W.P."/>
            <person name="Camargo E.P."/>
            <person name="de Vasconcelos A.T."/>
        </authorList>
    </citation>
    <scope>NUCLEOTIDE SEQUENCE</scope>
</reference>
<evidence type="ECO:0000259" key="6">
    <source>
        <dbReference type="PROSITE" id="PS50969"/>
    </source>
</evidence>
<sequence length="788" mass="88217">MWLRSERRDRRLRSSKARLEVKFKVFNKVASSKAKRISSAELKTSNRLSAAGCTTRLPKSRLNKKNANLVSSDASKVSVCVTNVQIDSKVDDAQCEKNSSRSPDLGRKSVTLPPLNHSISEDSKENQFWQENDEIIILDAMTTLSMKTIEDISTNSNYLGEVPCSSSILNTAITDAEIDPQSTDKCSIYIKHGSDGGTSDSFCPKNTEMHSTTGQNHPDCNINPSGCTIDSILEPKESHSCAQLSDSKCITECDSTTSELENEVGREIAAFIADNMVDQVYSQEGSLKRNTFMSDNSLAIVIPEVDSTTDTVHPYISECNTTPDDINSYPPDKPALLLHRTSSCMSHSLASSSTAGTIAPSFCTAPTTSSALPNFNHVSYNSVPYLSAGYEVQQQQIMYNGENNIANGELDVNSDFVAMFDEENARNPALTGQYSDIPYNVLLTQAFLCCSEVGGLNLTDNQQYNKNEMFSCLNTNNHGEPRMLSAFQSSSMRTNLSEGTASTFANNAYVSKIEHMYHSDQPEARQESLIYNYDRNEVIPTGLGKDEDAGDMQHNSNGTQIEESSNEQQDDTAFRAFDPYYFIKHLPPLTSEIRLKCPALPLKTRSSPEFSLALDLDETLVHCSLVELSGASFKFPVIFQECEYTVFVRTRPFFREFLEKVSRLFEVILFTASKRVYADKLLNLLDPGRRLIKYRLFREHCVLVNGNYIKDLTVLGRDLSRTIIIDNSPQAFGYQLDNGIPIESWFADQSDSELMKILPFLERLAEMREDVRPHIREKFRLFSYLPPD</sequence>
<dbReference type="VEuPathDB" id="VectorBase:ADAC002577"/>
<proteinExistence type="inferred from homology"/>
<dbReference type="GO" id="GO:0004721">
    <property type="term" value="F:phosphoprotein phosphatase activity"/>
    <property type="evidence" value="ECO:0007669"/>
    <property type="project" value="UniProtKB-KW"/>
</dbReference>
<name>W5JQR7_ANODA</name>
<dbReference type="STRING" id="43151.W5JQR7"/>
<feature type="compositionally biased region" description="Basic and acidic residues" evidence="5">
    <location>
        <begin position="93"/>
        <end position="107"/>
    </location>
</feature>
<dbReference type="EnsemblMetazoa" id="ADAC002577-RA">
    <property type="protein sequence ID" value="ADAC002577-PA"/>
    <property type="gene ID" value="ADAC002577"/>
</dbReference>
<dbReference type="EMBL" id="ADMH02000608">
    <property type="protein sequence ID" value="ETN65648.1"/>
    <property type="molecule type" value="Genomic_DNA"/>
</dbReference>
<dbReference type="SUPFAM" id="SSF56784">
    <property type="entry name" value="HAD-like"/>
    <property type="match status" value="1"/>
</dbReference>
<evidence type="ECO:0000256" key="2">
    <source>
        <dbReference type="ARBA" id="ARBA00022912"/>
    </source>
</evidence>
<gene>
    <name evidence="7" type="ORF">AND_002577</name>
</gene>
<keyword evidence="1" id="KW-0378">Hydrolase</keyword>
<dbReference type="InterPro" id="IPR050365">
    <property type="entry name" value="TIM50"/>
</dbReference>
<dbReference type="VEuPathDB" id="VectorBase:ADAR2_002133"/>
<reference evidence="8" key="4">
    <citation type="submission" date="2015-06" db="UniProtKB">
        <authorList>
            <consortium name="EnsemblMetazoa"/>
        </authorList>
    </citation>
    <scope>IDENTIFICATION</scope>
</reference>
<dbReference type="CDD" id="cd07521">
    <property type="entry name" value="HAD_FCP1-like"/>
    <property type="match status" value="1"/>
</dbReference>
<dbReference type="AlphaFoldDB" id="W5JQR7"/>
<dbReference type="InterPro" id="IPR036412">
    <property type="entry name" value="HAD-like_sf"/>
</dbReference>
<keyword evidence="9" id="KW-1185">Reference proteome</keyword>
<dbReference type="NCBIfam" id="TIGR02251">
    <property type="entry name" value="HIF-SF_euk"/>
    <property type="match status" value="1"/>
</dbReference>
<reference evidence="7 9" key="1">
    <citation type="journal article" date="2010" name="BMC Genomics">
        <title>Combination of measures distinguishes pre-miRNAs from other stem-loops in the genome of the newly sequenced Anopheles darlingi.</title>
        <authorList>
            <person name="Mendes N.D."/>
            <person name="Freitas A.T."/>
            <person name="Vasconcelos A.T."/>
            <person name="Sagot M.F."/>
        </authorList>
    </citation>
    <scope>NUCLEOTIDE SEQUENCE</scope>
</reference>
<comment type="similarity">
    <text evidence="4">Belongs to the CTDSPL2 family.</text>
</comment>
<comment type="function">
    <text evidence="3">Probable phosphatase.</text>
</comment>
<dbReference type="InterPro" id="IPR011948">
    <property type="entry name" value="Dullard_phosphatase"/>
</dbReference>
<evidence type="ECO:0000313" key="7">
    <source>
        <dbReference type="EMBL" id="ETN65648.1"/>
    </source>
</evidence>
<feature type="domain" description="FCP1 homology" evidence="6">
    <location>
        <begin position="605"/>
        <end position="764"/>
    </location>
</feature>
<dbReference type="PROSITE" id="PS50969">
    <property type="entry name" value="FCP1"/>
    <property type="match status" value="1"/>
</dbReference>
<evidence type="ECO:0000256" key="3">
    <source>
        <dbReference type="ARBA" id="ARBA00037324"/>
    </source>
</evidence>
<dbReference type="HOGENOM" id="CLU_389912_0_0_1"/>
<feature type="compositionally biased region" description="Polar residues" evidence="5">
    <location>
        <begin position="553"/>
        <end position="563"/>
    </location>
</feature>
<protein>
    <recommendedName>
        <fullName evidence="6">FCP1 homology domain-containing protein</fullName>
    </recommendedName>
</protein>
<keyword evidence="2" id="KW-0904">Protein phosphatase</keyword>
<evidence type="ECO:0000313" key="9">
    <source>
        <dbReference type="Proteomes" id="UP000000673"/>
    </source>
</evidence>
<dbReference type="Pfam" id="PF03031">
    <property type="entry name" value="NIF"/>
    <property type="match status" value="1"/>
</dbReference>
<accession>W5JQR7</accession>
<evidence type="ECO:0000256" key="1">
    <source>
        <dbReference type="ARBA" id="ARBA00022801"/>
    </source>
</evidence>
<dbReference type="GO" id="GO:0005634">
    <property type="term" value="C:nucleus"/>
    <property type="evidence" value="ECO:0007669"/>
    <property type="project" value="UniProtKB-ARBA"/>
</dbReference>
<organism evidence="7">
    <name type="scientific">Anopheles darlingi</name>
    <name type="common">Mosquito</name>
    <dbReference type="NCBI Taxonomy" id="43151"/>
    <lineage>
        <taxon>Eukaryota</taxon>
        <taxon>Metazoa</taxon>
        <taxon>Ecdysozoa</taxon>
        <taxon>Arthropoda</taxon>
        <taxon>Hexapoda</taxon>
        <taxon>Insecta</taxon>
        <taxon>Pterygota</taxon>
        <taxon>Neoptera</taxon>
        <taxon>Endopterygota</taxon>
        <taxon>Diptera</taxon>
        <taxon>Nematocera</taxon>
        <taxon>Culicoidea</taxon>
        <taxon>Culicidae</taxon>
        <taxon>Anophelinae</taxon>
        <taxon>Anopheles</taxon>
    </lineage>
</organism>
<dbReference type="InterPro" id="IPR004274">
    <property type="entry name" value="FCP1_dom"/>
</dbReference>
<dbReference type="InterPro" id="IPR023214">
    <property type="entry name" value="HAD_sf"/>
</dbReference>